<dbReference type="Gene3D" id="3.30.900.10">
    <property type="entry name" value="HORMA domain"/>
    <property type="match status" value="1"/>
</dbReference>
<feature type="compositionally biased region" description="Basic and acidic residues" evidence="2">
    <location>
        <begin position="390"/>
        <end position="399"/>
    </location>
</feature>
<feature type="domain" description="Autophagy-related protein 13 N-terminal" evidence="3">
    <location>
        <begin position="96"/>
        <end position="205"/>
    </location>
</feature>
<dbReference type="EMBL" id="OOIL02001116">
    <property type="protein sequence ID" value="VFQ72591.1"/>
    <property type="molecule type" value="Genomic_DNA"/>
</dbReference>
<proteinExistence type="predicted"/>
<dbReference type="GO" id="GO:0000423">
    <property type="term" value="P:mitophagy"/>
    <property type="evidence" value="ECO:0007669"/>
    <property type="project" value="TreeGrafter"/>
</dbReference>
<dbReference type="InterPro" id="IPR036570">
    <property type="entry name" value="HORMA_dom_sf"/>
</dbReference>
<feature type="compositionally biased region" description="Polar residues" evidence="2">
    <location>
        <begin position="325"/>
        <end position="340"/>
    </location>
</feature>
<dbReference type="GO" id="GO:0000407">
    <property type="term" value="C:phagophore assembly site"/>
    <property type="evidence" value="ECO:0007669"/>
    <property type="project" value="TreeGrafter"/>
</dbReference>
<protein>
    <recommendedName>
        <fullName evidence="3">Autophagy-related protein 13 N-terminal domain-containing protein</fullName>
    </recommendedName>
</protein>
<feature type="domain" description="Autophagy-related protein 13 N-terminal" evidence="3">
    <location>
        <begin position="18"/>
        <end position="87"/>
    </location>
</feature>
<evidence type="ECO:0000313" key="5">
    <source>
        <dbReference type="Proteomes" id="UP000595140"/>
    </source>
</evidence>
<dbReference type="GO" id="GO:1990316">
    <property type="term" value="C:Atg1/ULK1 kinase complex"/>
    <property type="evidence" value="ECO:0007669"/>
    <property type="project" value="InterPro"/>
</dbReference>
<organism evidence="4 5">
    <name type="scientific">Cuscuta campestris</name>
    <dbReference type="NCBI Taxonomy" id="132261"/>
    <lineage>
        <taxon>Eukaryota</taxon>
        <taxon>Viridiplantae</taxon>
        <taxon>Streptophyta</taxon>
        <taxon>Embryophyta</taxon>
        <taxon>Tracheophyta</taxon>
        <taxon>Spermatophyta</taxon>
        <taxon>Magnoliopsida</taxon>
        <taxon>eudicotyledons</taxon>
        <taxon>Gunneridae</taxon>
        <taxon>Pentapetalae</taxon>
        <taxon>asterids</taxon>
        <taxon>lamiids</taxon>
        <taxon>Solanales</taxon>
        <taxon>Convolvulaceae</taxon>
        <taxon>Cuscuteae</taxon>
        <taxon>Cuscuta</taxon>
        <taxon>Cuscuta subgen. Grammica</taxon>
        <taxon>Cuscuta sect. Cleistogrammica</taxon>
    </lineage>
</organism>
<dbReference type="GO" id="GO:0034727">
    <property type="term" value="P:piecemeal microautophagy of the nucleus"/>
    <property type="evidence" value="ECO:0007669"/>
    <property type="project" value="TreeGrafter"/>
</dbReference>
<dbReference type="InterPro" id="IPR040182">
    <property type="entry name" value="ATG13"/>
</dbReference>
<dbReference type="AlphaFoldDB" id="A0A484L8P3"/>
<name>A0A484L8P3_9ASTE</name>
<dbReference type="GO" id="GO:0005829">
    <property type="term" value="C:cytosol"/>
    <property type="evidence" value="ECO:0007669"/>
    <property type="project" value="TreeGrafter"/>
</dbReference>
<evidence type="ECO:0000259" key="3">
    <source>
        <dbReference type="Pfam" id="PF10033"/>
    </source>
</evidence>
<dbReference type="InterPro" id="IPR018731">
    <property type="entry name" value="Atg13_N"/>
</dbReference>
<dbReference type="OrthoDB" id="70161at2759"/>
<gene>
    <name evidence="4" type="ORF">CCAM_LOCUS14367</name>
</gene>
<feature type="region of interest" description="Disordered" evidence="2">
    <location>
        <begin position="244"/>
        <end position="272"/>
    </location>
</feature>
<accession>A0A484L8P3</accession>
<feature type="region of interest" description="Disordered" evidence="2">
    <location>
        <begin position="487"/>
        <end position="516"/>
    </location>
</feature>
<dbReference type="PANTHER" id="PTHR13430:SF4">
    <property type="entry name" value="AUTOPHAGY-RELATED PROTEIN 13"/>
    <property type="match status" value="1"/>
</dbReference>
<feature type="compositionally biased region" description="Polar residues" evidence="2">
    <location>
        <begin position="400"/>
        <end position="417"/>
    </location>
</feature>
<keyword evidence="5" id="KW-1185">Reference proteome</keyword>
<sequence>MDLHGNPHGEHGRFEQIVSQFLSKSLHIVLDSRVPSIRNHGRTGEVKKSDKWFNLVLGDRPSALENLNSWHRNLTEPMNIDIVLVKDKPGSGSGSSLTVIERWIVQYECRRTSISQGVDSSHKKTYKKLIILLRSLYSMTKLLPAYKAFKKLCSSQHCNFDINYKVSSFSAPFSRTEEQLMRHYSFIPIDVQHGRFTLSVAYRENLLSEFNLETSACFPPEIITDYVGSPLADPMRAFSSMSLDKGVQPTSYPLRRTQSSTSRLSQRPHSWSSGIHKGISLIQNEQSLGSLSPPFSPSLSPPAYASPPSQLCSETSPVNIPRSMTIRNSRYTSTNFSDPSRNLLPPQSPRSTKHDSFSHDYSYGIRSLKKPEAARAGETNFGTANLGPKLSRDVKDDSGRFSSSGSPRIGFSRSSSRVSVQGDLDDSDFSCPFVVDDVDAPNSVASLNLDKKADSESPSQTFFGNRKTQDSEVGVLVQMLRTAPPLRQDSSCYSTSSANPNLEGEDLTSSFDGSAPRKVSDALEELKAYKELKDLLLSKSASSTRSARQPES</sequence>
<feature type="region of interest" description="Disordered" evidence="2">
    <location>
        <begin position="291"/>
        <end position="359"/>
    </location>
</feature>
<reference evidence="4 5" key="1">
    <citation type="submission" date="2018-04" db="EMBL/GenBank/DDBJ databases">
        <authorList>
            <person name="Vogel A."/>
        </authorList>
    </citation>
    <scope>NUCLEOTIDE SEQUENCE [LARGE SCALE GENOMIC DNA]</scope>
</reference>
<evidence type="ECO:0000313" key="4">
    <source>
        <dbReference type="EMBL" id="VFQ72591.1"/>
    </source>
</evidence>
<dbReference type="Proteomes" id="UP000595140">
    <property type="component" value="Unassembled WGS sequence"/>
</dbReference>
<evidence type="ECO:0000256" key="1">
    <source>
        <dbReference type="ARBA" id="ARBA00023006"/>
    </source>
</evidence>
<feature type="region of interest" description="Disordered" evidence="2">
    <location>
        <begin position="372"/>
        <end position="417"/>
    </location>
</feature>
<dbReference type="Pfam" id="PF10033">
    <property type="entry name" value="ATG13"/>
    <property type="match status" value="2"/>
</dbReference>
<feature type="compositionally biased region" description="Polar residues" evidence="2">
    <location>
        <begin position="488"/>
        <end position="500"/>
    </location>
</feature>
<dbReference type="PANTHER" id="PTHR13430">
    <property type="match status" value="1"/>
</dbReference>
<evidence type="ECO:0000256" key="2">
    <source>
        <dbReference type="SAM" id="MobiDB-lite"/>
    </source>
</evidence>
<feature type="compositionally biased region" description="Low complexity" evidence="2">
    <location>
        <begin position="254"/>
        <end position="267"/>
    </location>
</feature>
<dbReference type="GO" id="GO:0034497">
    <property type="term" value="P:protein localization to phagophore assembly site"/>
    <property type="evidence" value="ECO:0007669"/>
    <property type="project" value="TreeGrafter"/>
</dbReference>
<keyword evidence="1" id="KW-0072">Autophagy</keyword>